<feature type="domain" description="C2H2-type" evidence="10">
    <location>
        <begin position="373"/>
        <end position="400"/>
    </location>
</feature>
<dbReference type="Proteomes" id="UP001642483">
    <property type="component" value="Unassembled WGS sequence"/>
</dbReference>
<feature type="region of interest" description="Disordered" evidence="9">
    <location>
        <begin position="591"/>
        <end position="610"/>
    </location>
</feature>
<accession>A0ABP0F4A9</accession>
<keyword evidence="3" id="KW-0677">Repeat</keyword>
<dbReference type="PROSITE" id="PS00028">
    <property type="entry name" value="ZINC_FINGER_C2H2_1"/>
    <property type="match status" value="2"/>
</dbReference>
<keyword evidence="2" id="KW-0479">Metal-binding</keyword>
<evidence type="ECO:0000256" key="2">
    <source>
        <dbReference type="ARBA" id="ARBA00022723"/>
    </source>
</evidence>
<evidence type="ECO:0000256" key="5">
    <source>
        <dbReference type="ARBA" id="ARBA00022833"/>
    </source>
</evidence>
<dbReference type="SUPFAM" id="SSF57667">
    <property type="entry name" value="beta-beta-alpha zinc fingers"/>
    <property type="match status" value="5"/>
</dbReference>
<name>A0ABP0F4A9_CLALP</name>
<comment type="caution">
    <text evidence="11">The sequence shown here is derived from an EMBL/GenBank/DDBJ whole genome shotgun (WGS) entry which is preliminary data.</text>
</comment>
<evidence type="ECO:0000313" key="12">
    <source>
        <dbReference type="Proteomes" id="UP001642483"/>
    </source>
</evidence>
<dbReference type="EMBL" id="CAWYQH010000002">
    <property type="protein sequence ID" value="CAK8673260.1"/>
    <property type="molecule type" value="Genomic_DNA"/>
</dbReference>
<gene>
    <name evidence="11" type="ORF">CVLEPA_LOCUS3069</name>
</gene>
<dbReference type="PANTHER" id="PTHR24392:SF31">
    <property type="entry name" value="C2H2-TYPE DOMAIN-CONTAINING PROTEIN"/>
    <property type="match status" value="1"/>
</dbReference>
<evidence type="ECO:0000256" key="9">
    <source>
        <dbReference type="SAM" id="MobiDB-lite"/>
    </source>
</evidence>
<feature type="domain" description="C2H2-type" evidence="10">
    <location>
        <begin position="260"/>
        <end position="288"/>
    </location>
</feature>
<proteinExistence type="predicted"/>
<evidence type="ECO:0000256" key="6">
    <source>
        <dbReference type="ARBA" id="ARBA00023125"/>
    </source>
</evidence>
<comment type="subcellular location">
    <subcellularLocation>
        <location evidence="1">Nucleus</location>
    </subcellularLocation>
</comment>
<keyword evidence="12" id="KW-1185">Reference proteome</keyword>
<evidence type="ECO:0000256" key="3">
    <source>
        <dbReference type="ARBA" id="ARBA00022737"/>
    </source>
</evidence>
<keyword evidence="4 8" id="KW-0863">Zinc-finger</keyword>
<sequence>MDAVVDSMIAIVYKCKLCDVQTSTKEALRIHIKSSHNNKLELPEILEDSENNLAQAGPQSIVEVQISNEPTIILTGRTRFSKRGRKLLNPLHHDHSYDIDNEEKAMKKKVTSSVPAVNRKRCNNPSKQKGTSKKSKVKVQNEKQPSVKDEFMDNAKEADVSGKISVEICSDPPSFKCSECEAEFLKRRLLDQHLKQIHQKTLKHCPKENCSYCSSSDREYKLHVESHFEDLFKCLMCDYTNSKWYRVKIHMQIHNDPKAHSCEECGQSFASQHALYNHRRFSHAGGNHLCDKCGFAASSKYALLQHQLTVHELIRQCSCGYKCDNAIDMASHMASRHEGGYICKHCKGGDVKFASKVELLSHTDTLHAGQKCFFCDKCNYVGKLRHHLTKHYYMHTGARPYSCSHAGCDFRTRDHRNLKQHEIMKHRKPGELVCRACRFVTTNSNDWEVHQAMYHMKEYKCKECDFKSRSTSSIRRHRLAKHTADDKKRYPCTLCPYKTNFRECLQKHLLTHTLKDNAIKCMFCSIKCNERQEMKAHISEAHPDQTVHYCGQCSYMAKRPYLIKLHERVHSLKTYSCDACDYKSRSLAQLKNHKSSQHKTETSAGGEAELSDANARHVKCNTECATNDSTNIATLPIAEESMTSPSDKDPMTSHDAMQKSAFDISTDTAREMCLVTVPDACASDLTNTDLQPECSSTARAQLETTMDVSS</sequence>
<dbReference type="SMART" id="SM00355">
    <property type="entry name" value="ZnF_C2H2"/>
    <property type="match status" value="16"/>
</dbReference>
<protein>
    <recommendedName>
        <fullName evidence="10">C2H2-type domain-containing protein</fullName>
    </recommendedName>
</protein>
<dbReference type="PROSITE" id="PS50157">
    <property type="entry name" value="ZINC_FINGER_C2H2_2"/>
    <property type="match status" value="5"/>
</dbReference>
<dbReference type="InterPro" id="IPR013087">
    <property type="entry name" value="Znf_C2H2_type"/>
</dbReference>
<evidence type="ECO:0000259" key="10">
    <source>
        <dbReference type="PROSITE" id="PS50157"/>
    </source>
</evidence>
<evidence type="ECO:0000313" key="11">
    <source>
        <dbReference type="EMBL" id="CAK8673260.1"/>
    </source>
</evidence>
<feature type="domain" description="C2H2-type" evidence="10">
    <location>
        <begin position="459"/>
        <end position="487"/>
    </location>
</feature>
<dbReference type="Pfam" id="PF00096">
    <property type="entry name" value="zf-C2H2"/>
    <property type="match status" value="2"/>
</dbReference>
<evidence type="ECO:0000256" key="7">
    <source>
        <dbReference type="ARBA" id="ARBA00023242"/>
    </source>
</evidence>
<dbReference type="PANTHER" id="PTHR24392">
    <property type="entry name" value="ZINC FINGER PROTEIN"/>
    <property type="match status" value="1"/>
</dbReference>
<dbReference type="Gene3D" id="3.30.160.60">
    <property type="entry name" value="Classic Zinc Finger"/>
    <property type="match status" value="5"/>
</dbReference>
<reference evidence="11 12" key="1">
    <citation type="submission" date="2024-02" db="EMBL/GenBank/DDBJ databases">
        <authorList>
            <person name="Daric V."/>
            <person name="Darras S."/>
        </authorList>
    </citation>
    <scope>NUCLEOTIDE SEQUENCE [LARGE SCALE GENOMIC DNA]</scope>
</reference>
<keyword evidence="5" id="KW-0862">Zinc</keyword>
<keyword evidence="7" id="KW-0539">Nucleus</keyword>
<feature type="compositionally biased region" description="Basic and acidic residues" evidence="9">
    <location>
        <begin position="91"/>
        <end position="105"/>
    </location>
</feature>
<feature type="region of interest" description="Disordered" evidence="9">
    <location>
        <begin position="91"/>
        <end position="145"/>
    </location>
</feature>
<keyword evidence="6" id="KW-0238">DNA-binding</keyword>
<evidence type="ECO:0000256" key="1">
    <source>
        <dbReference type="ARBA" id="ARBA00004123"/>
    </source>
</evidence>
<evidence type="ECO:0000256" key="4">
    <source>
        <dbReference type="ARBA" id="ARBA00022771"/>
    </source>
</evidence>
<feature type="domain" description="C2H2-type" evidence="10">
    <location>
        <begin position="13"/>
        <end position="41"/>
    </location>
</feature>
<evidence type="ECO:0000256" key="8">
    <source>
        <dbReference type="PROSITE-ProRule" id="PRU00042"/>
    </source>
</evidence>
<dbReference type="InterPro" id="IPR036236">
    <property type="entry name" value="Znf_C2H2_sf"/>
</dbReference>
<organism evidence="11 12">
    <name type="scientific">Clavelina lepadiformis</name>
    <name type="common">Light-bulb sea squirt</name>
    <name type="synonym">Ascidia lepadiformis</name>
    <dbReference type="NCBI Taxonomy" id="159417"/>
    <lineage>
        <taxon>Eukaryota</taxon>
        <taxon>Metazoa</taxon>
        <taxon>Chordata</taxon>
        <taxon>Tunicata</taxon>
        <taxon>Ascidiacea</taxon>
        <taxon>Aplousobranchia</taxon>
        <taxon>Clavelinidae</taxon>
        <taxon>Clavelina</taxon>
    </lineage>
</organism>
<feature type="domain" description="C2H2-type" evidence="10">
    <location>
        <begin position="175"/>
        <end position="198"/>
    </location>
</feature>